<dbReference type="CDD" id="cd03363">
    <property type="entry name" value="TOPRIM_TopoIA_TopoI"/>
    <property type="match status" value="1"/>
</dbReference>
<keyword evidence="15" id="KW-1185">Reference proteome</keyword>
<comment type="subunit">
    <text evidence="10">Monomer.</text>
</comment>
<dbReference type="Gene3D" id="3.30.65.10">
    <property type="entry name" value="Bacterial Topoisomerase I, domain 1"/>
    <property type="match status" value="4"/>
</dbReference>
<dbReference type="EC" id="5.6.2.1" evidence="10"/>
<dbReference type="InterPro" id="IPR006171">
    <property type="entry name" value="TOPRIM_dom"/>
</dbReference>
<dbReference type="InterPro" id="IPR023405">
    <property type="entry name" value="Topo_IA_core_domain"/>
</dbReference>
<feature type="domain" description="Toprim" evidence="12">
    <location>
        <begin position="3"/>
        <end position="113"/>
    </location>
</feature>
<feature type="site" description="Interaction with DNA" evidence="10">
    <location>
        <position position="143"/>
    </location>
</feature>
<name>E4TIA2_CALNY</name>
<dbReference type="InterPro" id="IPR003601">
    <property type="entry name" value="Topo_IA_2"/>
</dbReference>
<feature type="domain" description="Topo IA-type catalytic" evidence="13">
    <location>
        <begin position="129"/>
        <end position="559"/>
    </location>
</feature>
<feature type="site" description="Interaction with DNA" evidence="10">
    <location>
        <position position="300"/>
    </location>
</feature>
<dbReference type="PROSITE" id="PS00396">
    <property type="entry name" value="TOPO_IA_1"/>
    <property type="match status" value="1"/>
</dbReference>
<dbReference type="RefSeq" id="WP_013451230.1">
    <property type="nucleotide sequence ID" value="NC_014758.1"/>
</dbReference>
<dbReference type="STRING" id="768670.Calni_1107"/>
<keyword evidence="4" id="KW-0863">Zinc-finger</keyword>
<dbReference type="OrthoDB" id="9804262at2"/>
<evidence type="ECO:0000256" key="11">
    <source>
        <dbReference type="SAM" id="MobiDB-lite"/>
    </source>
</evidence>
<dbReference type="NCBIfam" id="TIGR01051">
    <property type="entry name" value="topA_bact"/>
    <property type="match status" value="1"/>
</dbReference>
<dbReference type="PRINTS" id="PR00417">
    <property type="entry name" value="PRTPISMRASEI"/>
</dbReference>
<dbReference type="PROSITE" id="PS52039">
    <property type="entry name" value="TOPO_IA_2"/>
    <property type="match status" value="1"/>
</dbReference>
<dbReference type="SMART" id="SM00436">
    <property type="entry name" value="TOP1Bc"/>
    <property type="match status" value="1"/>
</dbReference>
<dbReference type="Pfam" id="PF01751">
    <property type="entry name" value="Toprim"/>
    <property type="match status" value="1"/>
</dbReference>
<dbReference type="InterPro" id="IPR005733">
    <property type="entry name" value="TopoI_bac-type"/>
</dbReference>
<dbReference type="SMART" id="SM00437">
    <property type="entry name" value="TOP1Ac"/>
    <property type="match status" value="1"/>
</dbReference>
<keyword evidence="8 10" id="KW-0238">DNA-binding</keyword>
<keyword evidence="5" id="KW-0862">Zinc</keyword>
<organism evidence="14 15">
    <name type="scientific">Calditerrivibrio nitroreducens (strain DSM 19672 / NBRC 101217 / Yu37-1)</name>
    <dbReference type="NCBI Taxonomy" id="768670"/>
    <lineage>
        <taxon>Bacteria</taxon>
        <taxon>Pseudomonadati</taxon>
        <taxon>Deferribacterota</taxon>
        <taxon>Deferribacteres</taxon>
        <taxon>Deferribacterales</taxon>
        <taxon>Calditerrivibrionaceae</taxon>
    </lineage>
</organism>
<sequence length="783" mass="89813">MSKNLVIVESPSKAKTIEKYLGKDFKVTASMGHIKDLPEKDLGIDIENNFKPKYEILTGKKKIIKEIKKLAEDAQKVYLAPDPDREGEAIAWHIAEEIKDKNRNIFRVSFNEITEKGVQEGIKNPTEINIKRVNAQQSRRILDRLVGYQVSPLLWKPIKYGLSAGRVQTVALRLIVEREEEIEKFVPKEYWTIHGIFNVSESEIKGKLEKIDGKKAEIPDEKKVKEILEDLENKTGLISNIEKKEGKQSPYPPFITSTLQQEAIKKLGFTAKKTMMIAQQLYEGVELGSEGPTGLITYMRTDSTRISDTARKDARDFIQKNYGKEYLGNTNRTNKSKNNNVQDAHEAIRPTSVNRTPDDVKKFLTPDQYKLYKLIWERFLASQMADAIFEKTVIDIEVGKYLFRAVGKILVFPGFMKLYTETVEDAEDEDQQILPSVNINDTAIPNRYDTKQNFTTPPPRYTEASLVRVLEQKGIGRPSTYANIISTIQERGYVELKEKRFYPTELGRFVVKLLIDNFDQIFEVGFTAEMEKKLDEIEEGKLDWLELLNDFYRSFKHELEKADRQFVTNLKTDILCPQCKKGYLNIKFGKNGFFLACEHYPECNFTSNFTRDEQGRIVLTENKGGFEETDILCDKCGTRMVVKRSRFGEILTCPRYPECKNIKNFLRDKDGKIIVIDNGYVLDEKCPECGGELQLKKGKNGLFIGCKNYPKCTFTSNYTINEEGKVAIKPKSTVEEFQCEKCGGQMVLKRSRRGIFYACSNYPECKNTISAVKKEDGSISPKK</sequence>
<evidence type="ECO:0000256" key="6">
    <source>
        <dbReference type="ARBA" id="ARBA00022842"/>
    </source>
</evidence>
<evidence type="ECO:0000256" key="2">
    <source>
        <dbReference type="ARBA" id="ARBA00009446"/>
    </source>
</evidence>
<evidence type="ECO:0000313" key="15">
    <source>
        <dbReference type="Proteomes" id="UP000007039"/>
    </source>
</evidence>
<evidence type="ECO:0000256" key="1">
    <source>
        <dbReference type="ARBA" id="ARBA00000213"/>
    </source>
</evidence>
<feature type="site" description="Interaction with DNA" evidence="10">
    <location>
        <position position="139"/>
    </location>
</feature>
<evidence type="ECO:0000313" key="14">
    <source>
        <dbReference type="EMBL" id="ADR19018.1"/>
    </source>
</evidence>
<dbReference type="Gene3D" id="3.40.50.140">
    <property type="match status" value="1"/>
</dbReference>
<dbReference type="Pfam" id="PF01396">
    <property type="entry name" value="Zn_ribbon_Top1"/>
    <property type="match status" value="4"/>
</dbReference>
<dbReference type="Gene3D" id="2.70.20.10">
    <property type="entry name" value="Topoisomerase I, domain 3"/>
    <property type="match status" value="1"/>
</dbReference>
<feature type="region of interest" description="Disordered" evidence="11">
    <location>
        <begin position="328"/>
        <end position="356"/>
    </location>
</feature>
<dbReference type="InterPro" id="IPR028612">
    <property type="entry name" value="Topoisom_1_IA"/>
</dbReference>
<dbReference type="InterPro" id="IPR013498">
    <property type="entry name" value="Topo_IA_Znf"/>
</dbReference>
<dbReference type="GO" id="GO:0008270">
    <property type="term" value="F:zinc ion binding"/>
    <property type="evidence" value="ECO:0007669"/>
    <property type="project" value="UniProtKB-KW"/>
</dbReference>
<evidence type="ECO:0000259" key="12">
    <source>
        <dbReference type="PROSITE" id="PS50880"/>
    </source>
</evidence>
<protein>
    <recommendedName>
        <fullName evidence="10">DNA topoisomerase 1</fullName>
        <ecNumber evidence="10">5.6.2.1</ecNumber>
    </recommendedName>
    <alternativeName>
        <fullName evidence="10">DNA topoisomerase I</fullName>
    </alternativeName>
</protein>
<dbReference type="GO" id="GO:0005694">
    <property type="term" value="C:chromosome"/>
    <property type="evidence" value="ECO:0007669"/>
    <property type="project" value="InterPro"/>
</dbReference>
<dbReference type="SMART" id="SM00493">
    <property type="entry name" value="TOPRIM"/>
    <property type="match status" value="1"/>
</dbReference>
<comment type="catalytic activity">
    <reaction evidence="1 10">
        <text>ATP-independent breakage of single-stranded DNA, followed by passage and rejoining.</text>
        <dbReference type="EC" id="5.6.2.1"/>
    </reaction>
</comment>
<dbReference type="CDD" id="cd00186">
    <property type="entry name" value="TOP1Ac"/>
    <property type="match status" value="1"/>
</dbReference>
<dbReference type="HAMAP" id="MF_00952">
    <property type="entry name" value="Topoisom_1_prok"/>
    <property type="match status" value="1"/>
</dbReference>
<feature type="region of interest" description="Interaction with DNA" evidence="10">
    <location>
        <begin position="163"/>
        <end position="168"/>
    </location>
</feature>
<feature type="compositionally biased region" description="Low complexity" evidence="11">
    <location>
        <begin position="329"/>
        <end position="340"/>
    </location>
</feature>
<dbReference type="InterPro" id="IPR013497">
    <property type="entry name" value="Topo_IA_cen"/>
</dbReference>
<dbReference type="Proteomes" id="UP000007039">
    <property type="component" value="Chromosome"/>
</dbReference>
<keyword evidence="6" id="KW-0460">Magnesium</keyword>
<accession>E4TIA2</accession>
<dbReference type="InterPro" id="IPR034149">
    <property type="entry name" value="TOPRIM_TopoI"/>
</dbReference>
<evidence type="ECO:0000259" key="13">
    <source>
        <dbReference type="PROSITE" id="PS52039"/>
    </source>
</evidence>
<feature type="active site" description="O-(5'-phospho-DNA)-tyrosine intermediate" evidence="10">
    <location>
        <position position="298"/>
    </location>
</feature>
<dbReference type="InterPro" id="IPR013825">
    <property type="entry name" value="Topo_IA_cen_sub2"/>
</dbReference>
<comment type="similarity">
    <text evidence="2 10">Belongs to the type IA topoisomerase family.</text>
</comment>
<dbReference type="eggNOG" id="COG0550">
    <property type="taxonomic scope" value="Bacteria"/>
</dbReference>
<feature type="site" description="Interaction with DNA" evidence="10">
    <location>
        <position position="33"/>
    </location>
</feature>
<proteinExistence type="inferred from homology"/>
<dbReference type="PROSITE" id="PS50880">
    <property type="entry name" value="TOPRIM"/>
    <property type="match status" value="1"/>
</dbReference>
<dbReference type="InterPro" id="IPR000380">
    <property type="entry name" value="Topo_IA"/>
</dbReference>
<dbReference type="Gene3D" id="1.10.460.10">
    <property type="entry name" value="Topoisomerase I, domain 2"/>
    <property type="match status" value="1"/>
</dbReference>
<dbReference type="eggNOG" id="COG0551">
    <property type="taxonomic scope" value="Bacteria"/>
</dbReference>
<evidence type="ECO:0000256" key="8">
    <source>
        <dbReference type="ARBA" id="ARBA00023125"/>
    </source>
</evidence>
<evidence type="ECO:0000256" key="9">
    <source>
        <dbReference type="ARBA" id="ARBA00023235"/>
    </source>
</evidence>
<dbReference type="Gene3D" id="1.10.290.10">
    <property type="entry name" value="Topoisomerase I, domain 4"/>
    <property type="match status" value="1"/>
</dbReference>
<comment type="function">
    <text evidence="10">Releases the supercoiling and torsional tension of DNA, which is introduced during the DNA replication and transcription, by transiently cleaving and rejoining one strand of the DNA duplex. Introduces a single-strand break via transesterification at a target site in duplex DNA. The scissile phosphodiester is attacked by the catalytic tyrosine of the enzyme, resulting in the formation of a DNA-(5'-phosphotyrosyl)-enzyme intermediate and the expulsion of a 3'-OH DNA strand. The free DNA strand then undergoes passage around the unbroken strand, thus removing DNA supercoils. Finally, in the religation step, the DNA 3'-OH attacks the covalent intermediate to expel the active-site tyrosine and restore the DNA phosphodiester backbone.</text>
</comment>
<feature type="site" description="Interaction with DNA" evidence="10">
    <location>
        <position position="155"/>
    </location>
</feature>
<dbReference type="InterPro" id="IPR023406">
    <property type="entry name" value="Topo_IA_AS"/>
</dbReference>
<feature type="site" description="Interaction with DNA" evidence="10">
    <location>
        <position position="148"/>
    </location>
</feature>
<feature type="site" description="Interaction with DNA" evidence="10">
    <location>
        <position position="140"/>
    </location>
</feature>
<dbReference type="KEGG" id="cni:Calni_1107"/>
<keyword evidence="7 10" id="KW-0799">Topoisomerase</keyword>
<feature type="site" description="Interaction with DNA" evidence="10">
    <location>
        <position position="491"/>
    </location>
</feature>
<evidence type="ECO:0000256" key="3">
    <source>
        <dbReference type="ARBA" id="ARBA00022723"/>
    </source>
</evidence>
<gene>
    <name evidence="10" type="primary">topA</name>
    <name evidence="14" type="ordered locus">Calni_1107</name>
</gene>
<dbReference type="GO" id="GO:0003677">
    <property type="term" value="F:DNA binding"/>
    <property type="evidence" value="ECO:0007669"/>
    <property type="project" value="UniProtKB-KW"/>
</dbReference>
<evidence type="ECO:0000256" key="4">
    <source>
        <dbReference type="ARBA" id="ARBA00022771"/>
    </source>
</evidence>
<dbReference type="PANTHER" id="PTHR42785">
    <property type="entry name" value="DNA TOPOISOMERASE, TYPE IA, CORE"/>
    <property type="match status" value="1"/>
</dbReference>
<dbReference type="InterPro" id="IPR003602">
    <property type="entry name" value="Topo_IA_DNA-bd_dom"/>
</dbReference>
<dbReference type="PANTHER" id="PTHR42785:SF1">
    <property type="entry name" value="DNA TOPOISOMERASE"/>
    <property type="match status" value="1"/>
</dbReference>
<keyword evidence="3" id="KW-0479">Metal-binding</keyword>
<dbReference type="EMBL" id="CP002347">
    <property type="protein sequence ID" value="ADR19018.1"/>
    <property type="molecule type" value="Genomic_DNA"/>
</dbReference>
<evidence type="ECO:0000256" key="10">
    <source>
        <dbReference type="HAMAP-Rule" id="MF_00952"/>
    </source>
</evidence>
<dbReference type="SUPFAM" id="SSF56712">
    <property type="entry name" value="Prokaryotic type I DNA topoisomerase"/>
    <property type="match status" value="1"/>
</dbReference>
<dbReference type="HOGENOM" id="CLU_002929_4_3_0"/>
<dbReference type="InterPro" id="IPR013826">
    <property type="entry name" value="Topo_IA_cen_sub3"/>
</dbReference>
<dbReference type="Pfam" id="PF01131">
    <property type="entry name" value="Topoisom_bac"/>
    <property type="match status" value="1"/>
</dbReference>
<keyword evidence="9 10" id="KW-0413">Isomerase</keyword>
<reference evidence="14 15" key="1">
    <citation type="journal article" date="2011" name="Stand. Genomic Sci.">
        <title>Complete genome sequence of Calditerrivibrio nitroreducens type strain (Yu37-1).</title>
        <authorList>
            <person name="Pitluck S."/>
            <person name="Sikorski J."/>
            <person name="Zeytun A."/>
            <person name="Lapidus A."/>
            <person name="Nolan M."/>
            <person name="Lucas S."/>
            <person name="Hammon N."/>
            <person name="Deshpande S."/>
            <person name="Cheng J.F."/>
            <person name="Tapia R."/>
            <person name="Han C."/>
            <person name="Goodwin L."/>
            <person name="Liolios K."/>
            <person name="Pagani I."/>
            <person name="Ivanova N."/>
            <person name="Mavromatis K."/>
            <person name="Pati A."/>
            <person name="Chen A."/>
            <person name="Palaniappan K."/>
            <person name="Hauser L."/>
            <person name="Chang Y.J."/>
            <person name="Jeffries C.D."/>
            <person name="Detter J.C."/>
            <person name="Brambilla E."/>
            <person name="Djao O.D."/>
            <person name="Rohde M."/>
            <person name="Spring S."/>
            <person name="Goker M."/>
            <person name="Woyke T."/>
            <person name="Bristow J."/>
            <person name="Eisen J.A."/>
            <person name="Markowitz V."/>
            <person name="Hugenholtz P."/>
            <person name="Kyrpides N.C."/>
            <person name="Klenk H.P."/>
            <person name="Land M."/>
        </authorList>
    </citation>
    <scope>NUCLEOTIDE SEQUENCE [LARGE SCALE GENOMIC DNA]</scope>
    <source>
        <strain evidence="15">DSM 19672 / NBRC 101217 / Yu37-1</strain>
    </source>
</reference>
<dbReference type="SUPFAM" id="SSF57783">
    <property type="entry name" value="Zinc beta-ribbon"/>
    <property type="match status" value="4"/>
</dbReference>
<dbReference type="AlphaFoldDB" id="E4TIA2"/>
<evidence type="ECO:0000256" key="7">
    <source>
        <dbReference type="ARBA" id="ARBA00023029"/>
    </source>
</evidence>
<dbReference type="GO" id="GO:0006265">
    <property type="term" value="P:DNA topological change"/>
    <property type="evidence" value="ECO:0007669"/>
    <property type="project" value="UniProtKB-UniRule"/>
</dbReference>
<dbReference type="GO" id="GO:0003917">
    <property type="term" value="F:DNA topoisomerase type I (single strand cut, ATP-independent) activity"/>
    <property type="evidence" value="ECO:0007669"/>
    <property type="project" value="UniProtKB-UniRule"/>
</dbReference>
<dbReference type="InterPro" id="IPR013824">
    <property type="entry name" value="Topo_IA_cen_sub1"/>
</dbReference>
<evidence type="ECO:0000256" key="5">
    <source>
        <dbReference type="ARBA" id="ARBA00022833"/>
    </source>
</evidence>